<dbReference type="EMBL" id="LRPU01000142">
    <property type="protein sequence ID" value="KXA08322.1"/>
    <property type="molecule type" value="Genomic_DNA"/>
</dbReference>
<dbReference type="PANTHER" id="PTHR43823">
    <property type="entry name" value="SPORULATION PROTEIN YKVU"/>
    <property type="match status" value="1"/>
</dbReference>
<name>A0A133MWA3_CLOPF</name>
<dbReference type="InterPro" id="IPR002528">
    <property type="entry name" value="MATE_fam"/>
</dbReference>
<dbReference type="PANTHER" id="PTHR43823:SF3">
    <property type="entry name" value="MULTIDRUG EXPORT PROTEIN MEPA"/>
    <property type="match status" value="1"/>
</dbReference>
<proteinExistence type="predicted"/>
<protein>
    <submittedName>
        <fullName evidence="8">MATE efflux family protein</fullName>
    </submittedName>
</protein>
<feature type="transmembrane region" description="Helical" evidence="7">
    <location>
        <begin position="65"/>
        <end position="86"/>
    </location>
</feature>
<dbReference type="PIRSF" id="PIRSF006603">
    <property type="entry name" value="DinF"/>
    <property type="match status" value="1"/>
</dbReference>
<dbReference type="GO" id="GO:0042910">
    <property type="term" value="F:xenobiotic transmembrane transporter activity"/>
    <property type="evidence" value="ECO:0007669"/>
    <property type="project" value="InterPro"/>
</dbReference>
<feature type="transmembrane region" description="Helical" evidence="7">
    <location>
        <begin position="383"/>
        <end position="406"/>
    </location>
</feature>
<keyword evidence="3" id="KW-1003">Cell membrane</keyword>
<evidence type="ECO:0000256" key="1">
    <source>
        <dbReference type="ARBA" id="ARBA00004651"/>
    </source>
</evidence>
<dbReference type="Proteomes" id="UP000070646">
    <property type="component" value="Unassembled WGS sequence"/>
</dbReference>
<feature type="transmembrane region" description="Helical" evidence="7">
    <location>
        <begin position="323"/>
        <end position="345"/>
    </location>
</feature>
<evidence type="ECO:0000313" key="9">
    <source>
        <dbReference type="Proteomes" id="UP000070646"/>
    </source>
</evidence>
<feature type="transmembrane region" description="Helical" evidence="7">
    <location>
        <begin position="162"/>
        <end position="186"/>
    </location>
</feature>
<dbReference type="AlphaFoldDB" id="A0A133MWA3"/>
<keyword evidence="6 7" id="KW-0472">Membrane</keyword>
<feature type="transmembrane region" description="Helical" evidence="7">
    <location>
        <begin position="242"/>
        <end position="269"/>
    </location>
</feature>
<dbReference type="GO" id="GO:0005886">
    <property type="term" value="C:plasma membrane"/>
    <property type="evidence" value="ECO:0007669"/>
    <property type="project" value="UniProtKB-SubCell"/>
</dbReference>
<sequence>MAAYGIADGVFIARFINTDALSSFNIIYPFINLVIGIGVMLANGGSALIAKKLGELKENEAKQNFTLLITTGVVIGVIIGLIGYIFSDKIIYLLGSTEELYTYCRYYLLMSLIFVPFYILNLLYQMLTITAGKPKIGLILTVIGGSANIILDYVFLVSMNMGILGTALATGLGNLIPALFGTLYFFKNKETLYFVKPKFDLDFLVKSCINGSSEMVANISTGITTMLFNIVLIEYLGSDGVAAISIILYGQFLITSIYIGFSSGVAPVISYNYGEQNKKQIKKVIRYSFIFIISISLISYILSMVMASNIIEIFSSKGSNVYLIGYNGFILFEVSFLIAGINIFITAMFTAFSNGKVSAIISFLRTFVFIACGILILPKFFNITGIWISVPIAEFLAAIISITYAYKYKDIYGYGKII</sequence>
<feature type="transmembrane region" description="Helical" evidence="7">
    <location>
        <begin position="106"/>
        <end position="124"/>
    </location>
</feature>
<evidence type="ECO:0000256" key="6">
    <source>
        <dbReference type="ARBA" id="ARBA00023136"/>
    </source>
</evidence>
<evidence type="ECO:0000313" key="8">
    <source>
        <dbReference type="EMBL" id="KXA08322.1"/>
    </source>
</evidence>
<feature type="transmembrane region" description="Helical" evidence="7">
    <location>
        <begin position="136"/>
        <end position="156"/>
    </location>
</feature>
<evidence type="ECO:0000256" key="4">
    <source>
        <dbReference type="ARBA" id="ARBA00022692"/>
    </source>
</evidence>
<evidence type="ECO:0000256" key="7">
    <source>
        <dbReference type="SAM" id="Phobius"/>
    </source>
</evidence>
<organism evidence="8 9">
    <name type="scientific">Clostridium perfringens</name>
    <dbReference type="NCBI Taxonomy" id="1502"/>
    <lineage>
        <taxon>Bacteria</taxon>
        <taxon>Bacillati</taxon>
        <taxon>Bacillota</taxon>
        <taxon>Clostridia</taxon>
        <taxon>Eubacteriales</taxon>
        <taxon>Clostridiaceae</taxon>
        <taxon>Clostridium</taxon>
    </lineage>
</organism>
<evidence type="ECO:0000256" key="2">
    <source>
        <dbReference type="ARBA" id="ARBA00022448"/>
    </source>
</evidence>
<feature type="transmembrane region" description="Helical" evidence="7">
    <location>
        <begin position="26"/>
        <end position="44"/>
    </location>
</feature>
<comment type="caution">
    <text evidence="8">The sequence shown here is derived from an EMBL/GenBank/DDBJ whole genome shotgun (WGS) entry which is preliminary data.</text>
</comment>
<dbReference type="InterPro" id="IPR051327">
    <property type="entry name" value="MATE_MepA_subfamily"/>
</dbReference>
<keyword evidence="5 7" id="KW-1133">Transmembrane helix</keyword>
<feature type="transmembrane region" description="Helical" evidence="7">
    <location>
        <begin position="216"/>
        <end position="236"/>
    </location>
</feature>
<gene>
    <name evidence="8" type="ORF">HMPREF3222_02441</name>
</gene>
<evidence type="ECO:0000256" key="5">
    <source>
        <dbReference type="ARBA" id="ARBA00022989"/>
    </source>
</evidence>
<reference evidence="8 9" key="1">
    <citation type="submission" date="2016-01" db="EMBL/GenBank/DDBJ databases">
        <authorList>
            <person name="Oliw E.H."/>
        </authorList>
    </citation>
    <scope>NUCLEOTIDE SEQUENCE [LARGE SCALE GENOMIC DNA]</scope>
    <source>
        <strain evidence="8 9">MJR7757A</strain>
    </source>
</reference>
<accession>A0A133MWA3</accession>
<feature type="transmembrane region" description="Helical" evidence="7">
    <location>
        <begin position="289"/>
        <end position="311"/>
    </location>
</feature>
<dbReference type="GO" id="GO:0015297">
    <property type="term" value="F:antiporter activity"/>
    <property type="evidence" value="ECO:0007669"/>
    <property type="project" value="InterPro"/>
</dbReference>
<keyword evidence="4 7" id="KW-0812">Transmembrane</keyword>
<keyword evidence="2" id="KW-0813">Transport</keyword>
<evidence type="ECO:0000256" key="3">
    <source>
        <dbReference type="ARBA" id="ARBA00022475"/>
    </source>
</evidence>
<dbReference type="Pfam" id="PF01554">
    <property type="entry name" value="MatE"/>
    <property type="match status" value="2"/>
</dbReference>
<feature type="transmembrane region" description="Helical" evidence="7">
    <location>
        <begin position="357"/>
        <end position="377"/>
    </location>
</feature>
<comment type="subcellular location">
    <subcellularLocation>
        <location evidence="1">Cell membrane</location>
        <topology evidence="1">Multi-pass membrane protein</topology>
    </subcellularLocation>
</comment>
<dbReference type="InterPro" id="IPR048279">
    <property type="entry name" value="MdtK-like"/>
</dbReference>
<dbReference type="PATRIC" id="fig|1502.174.peg.2455"/>